<evidence type="ECO:0000313" key="3">
    <source>
        <dbReference type="Proteomes" id="UP000661025"/>
    </source>
</evidence>
<dbReference type="GO" id="GO:0005886">
    <property type="term" value="C:plasma membrane"/>
    <property type="evidence" value="ECO:0007669"/>
    <property type="project" value="TreeGrafter"/>
</dbReference>
<feature type="transmembrane region" description="Helical" evidence="1">
    <location>
        <begin position="51"/>
        <end position="70"/>
    </location>
</feature>
<dbReference type="EMBL" id="JACYXT010000016">
    <property type="protein sequence ID" value="MBD9727539.1"/>
    <property type="molecule type" value="Genomic_DNA"/>
</dbReference>
<dbReference type="Pfam" id="PF05656">
    <property type="entry name" value="DUF805"/>
    <property type="match status" value="1"/>
</dbReference>
<comment type="caution">
    <text evidence="2">The sequence shown here is derived from an EMBL/GenBank/DDBJ whole genome shotgun (WGS) entry which is preliminary data.</text>
</comment>
<sequence>MNWFIEVLRKYAVFSGRARRQEYWMFTLISSVLYLALYLLGLAVDSQVPQLLLSLAFFLPSLAVSVRRLHDTDRSGWWVLIGIVPCIGFIVMIVFMATEGKQGANRYGPDPKAYPVQS</sequence>
<dbReference type="RefSeq" id="WP_192364064.1">
    <property type="nucleotide sequence ID" value="NZ_CP119182.1"/>
</dbReference>
<gene>
    <name evidence="2" type="ORF">IHE70_31000</name>
</gene>
<feature type="transmembrane region" description="Helical" evidence="1">
    <location>
        <begin position="76"/>
        <end position="97"/>
    </location>
</feature>
<proteinExistence type="predicted"/>
<dbReference type="AlphaFoldDB" id="A0A927LB92"/>
<dbReference type="Proteomes" id="UP000661025">
    <property type="component" value="Unassembled WGS sequence"/>
</dbReference>
<dbReference type="GeneID" id="79931508"/>
<feature type="transmembrane region" description="Helical" evidence="1">
    <location>
        <begin position="23"/>
        <end position="44"/>
    </location>
</feature>
<keyword evidence="1" id="KW-0472">Membrane</keyword>
<evidence type="ECO:0000313" key="2">
    <source>
        <dbReference type="EMBL" id="MBD9727539.1"/>
    </source>
</evidence>
<evidence type="ECO:0000256" key="1">
    <source>
        <dbReference type="SAM" id="Phobius"/>
    </source>
</evidence>
<accession>A0A927LB92</accession>
<name>A0A927LB92_9ACTN</name>
<keyword evidence="1" id="KW-0812">Transmembrane</keyword>
<keyword evidence="1" id="KW-1133">Transmembrane helix</keyword>
<dbReference type="PANTHER" id="PTHR34980:SF2">
    <property type="entry name" value="INNER MEMBRANE PROTEIN YHAH-RELATED"/>
    <property type="match status" value="1"/>
</dbReference>
<protein>
    <submittedName>
        <fullName evidence="2">DUF805 domain-containing protein</fullName>
    </submittedName>
</protein>
<organism evidence="2 3">
    <name type="scientific">Streptomyces caniscabiei</name>
    <dbReference type="NCBI Taxonomy" id="2746961"/>
    <lineage>
        <taxon>Bacteria</taxon>
        <taxon>Bacillati</taxon>
        <taxon>Actinomycetota</taxon>
        <taxon>Actinomycetes</taxon>
        <taxon>Kitasatosporales</taxon>
        <taxon>Streptomycetaceae</taxon>
        <taxon>Streptomyces</taxon>
    </lineage>
</organism>
<dbReference type="PANTHER" id="PTHR34980">
    <property type="entry name" value="INNER MEMBRANE PROTEIN-RELATED-RELATED"/>
    <property type="match status" value="1"/>
</dbReference>
<dbReference type="InterPro" id="IPR008523">
    <property type="entry name" value="DUF805"/>
</dbReference>
<reference evidence="2" key="1">
    <citation type="submission" date="2020-09" db="EMBL/GenBank/DDBJ databases">
        <title>Streptomyces canutascabiei sp. nov., which causes potato common scab and is distributed across the world.</title>
        <authorList>
            <person name="Nguyen H.P."/>
            <person name="Weisberg A.J."/>
            <person name="Chang J.H."/>
            <person name="Clarke C.R."/>
        </authorList>
    </citation>
    <scope>NUCLEOTIDE SEQUENCE</scope>
    <source>
        <strain evidence="2">ID-01-6.2a</strain>
    </source>
</reference>